<feature type="coiled-coil region" evidence="1">
    <location>
        <begin position="2141"/>
        <end position="2209"/>
    </location>
</feature>
<dbReference type="GO" id="GO:0005198">
    <property type="term" value="F:structural molecule activity"/>
    <property type="evidence" value="ECO:0007669"/>
    <property type="project" value="TreeGrafter"/>
</dbReference>
<evidence type="ECO:0000256" key="1">
    <source>
        <dbReference type="SAM" id="Coils"/>
    </source>
</evidence>
<feature type="coiled-coil region" evidence="1">
    <location>
        <begin position="2971"/>
        <end position="3034"/>
    </location>
</feature>
<dbReference type="GO" id="GO:0016020">
    <property type="term" value="C:membrane"/>
    <property type="evidence" value="ECO:0007669"/>
    <property type="project" value="TreeGrafter"/>
</dbReference>
<comment type="caution">
    <text evidence="4">The sequence shown here is derived from an EMBL/GenBank/DDBJ whole genome shotgun (WGS) entry which is preliminary data.</text>
</comment>
<keyword evidence="1" id="KW-0175">Coiled coil</keyword>
<feature type="coiled-coil region" evidence="1">
    <location>
        <begin position="2467"/>
        <end position="2557"/>
    </location>
</feature>
<feature type="coiled-coil region" evidence="1">
    <location>
        <begin position="352"/>
        <end position="403"/>
    </location>
</feature>
<dbReference type="FunFam" id="1.20.58.60:FF:000042">
    <property type="entry name" value="Short stop, isoform N"/>
    <property type="match status" value="1"/>
</dbReference>
<dbReference type="InterPro" id="IPR018159">
    <property type="entry name" value="Spectrin/alpha-actinin"/>
</dbReference>
<dbReference type="SMART" id="SM00033">
    <property type="entry name" value="CH"/>
    <property type="match status" value="1"/>
</dbReference>
<dbReference type="Gene3D" id="1.20.58.1060">
    <property type="match status" value="1"/>
</dbReference>
<gene>
    <name evidence="4" type="primary">DST_3</name>
    <name evidence="4" type="ORF">FJT64_005523</name>
</gene>
<feature type="coiled-coil region" evidence="1">
    <location>
        <begin position="2831"/>
        <end position="2872"/>
    </location>
</feature>
<dbReference type="Gene3D" id="1.10.418.10">
    <property type="entry name" value="Calponin-like domain"/>
    <property type="match status" value="1"/>
</dbReference>
<proteinExistence type="predicted"/>
<feature type="coiled-coil region" evidence="1">
    <location>
        <begin position="873"/>
        <end position="927"/>
    </location>
</feature>
<evidence type="ECO:0000256" key="2">
    <source>
        <dbReference type="SAM" id="MobiDB-lite"/>
    </source>
</evidence>
<dbReference type="GO" id="GO:0005737">
    <property type="term" value="C:cytoplasm"/>
    <property type="evidence" value="ECO:0007669"/>
    <property type="project" value="TreeGrafter"/>
</dbReference>
<dbReference type="CDD" id="cd21189">
    <property type="entry name" value="CH_PLEC-like_rpt2"/>
    <property type="match status" value="1"/>
</dbReference>
<protein>
    <submittedName>
        <fullName evidence="4">Dystonin</fullName>
    </submittedName>
</protein>
<dbReference type="GO" id="GO:0031122">
    <property type="term" value="P:cytoplasmic microtubule organization"/>
    <property type="evidence" value="ECO:0007669"/>
    <property type="project" value="TreeGrafter"/>
</dbReference>
<dbReference type="EMBL" id="VIIS01001515">
    <property type="protein sequence ID" value="KAF0297039.1"/>
    <property type="molecule type" value="Genomic_DNA"/>
</dbReference>
<evidence type="ECO:0000259" key="3">
    <source>
        <dbReference type="PROSITE" id="PS50021"/>
    </source>
</evidence>
<sequence length="4005" mass="460557">MSMYKFHTGGDRLFMSGGRQTDDYDAVREREEVPELQQVVTSRRMASDIHQSTSEMQRSERHGGMKSVSMRVIKKTTTLSHGQQKSRMESMMEQHDGRMIVPVRERPAIQHSSHLTQSSNYQQRQISDIVEGDDSINAKDALLRWAQRTTERYPGVRVNNFTSSWRDGLAFNAIIHRNRPDLVDWRDVQTKSARVRLDQAFHTVEQEYGVTRLLDPEDVDTPEPDEKSLITYVSSLYDIFPEPPAQHPLYDAAAQAALSDYKDGASRLHQWIRQQTARMKELTFPASVPELRELHAQSKAFKTRDVPPKQQEMTRLLRLYQDLERSHHDLGKMDLPPEQHISLLDRNWGLMMKTYQERHALIEEEMTRMERLQRLADKIQRDIRATDRRLNDIQQTIKDESRRISKMKPRDVKMLCEKIDLDLVQVEETIKGLFSDVNSLQEGRHPQGPELYHNVQQLHNKWMSVHNNMQENLLGPLSKRMNEDPDAMFNRLIKTDENFRFLHECLEWVREKLHSIQEAEYGHDLHSCQQELETHGKEHKIIDQFQVNLDRCVAAKNNYDHEELAMYMKILSQLQKTYADLLSTSNKRLSDLMILHDFIQGATNELIWLNEKEETEVHRDWSNRNQNLQKVEAHYEHVMGELERRERQFNTIQEQGGSLVAQNHPASKTVEAYLAAMQTQWSWLLQLTLCLETHLKHAQVAHKLFQNVDEMTHIIKEQDERLNTEFSQTDFTLDEGEQLLRDMQQLRDVMAGQAEVIQELEERAHQVTPQRQRREHLPGPMPVSAICSYKSANEALEAIERLKRQYEMSLILWQRKQLRMRQNMILATIKVVKSWDLQQFMAMGKDQRDAIRRALNEDAEKLIQEGDPNDSQLRRLRREIDEVNRLFDEFERLAAEANPTNQFNTKVAALETELTRVESELAEKCAAPIPRDVRDAQRLANKHKDWENRVQRHEPALDEVRNIYNSLSKRTPAMQDKLERVNTQWESIWKTSNAYIDRLKCVEVTVDGLEEATNVVSHLEAKIADYRQLPDDRDGLKSAHLGLVDLQNSLQKKQGMIEKLNIDVGKTRKTTERTRPRQRNHPDVEELEDDVTRVTKQWTNCCESVVDRLKAVDQAADLLRQYEQQEKMERQWASQMEAEARHRQQEEERLRQAVIDKFRQCDESIADFLDWMAKVERRVANQEQVQEDVPALRNQINVVKLTSKYSVSSGDQGRAAAAAEGRCLPLSIRSRTWLERGGDILSKDELRQLKDNGQELKHRYDTVSDRTDQLHRRLNACLDELTKFRGDSDAFQSWLSRAQRQLADKERLSDLSQLKASEQDCREMVHDVVAHQADLRFLTVGAQKFIDESKEHLKSLNDFRTNLPQRLAHIEPKDHQVKHEVTELSQSYQDLLGRANKLSDKLSGLGNRQREYQEALERAGRFLREVEPQVKRVVTEPVAAEPRAVQNQLDNAKSLSSNMLSQGKLLDNATGTAQQLVSALEGQISPRQAEAITRPPEELTDQYRRLSAALVDRCQELDMALVQSRGVQDGLDSLMAWLSQAEARLQALQKPASLDRDRLAEQTHEQRALQADIAQHRPGVDQIQRSAQQLLQTPSNARIAKKIEDSLRDLTARFQKLADKCDERGRQLEDVAAQTENFRKRADKFDRWFVEVFELVDGQDVGKLGADAYTAKMEELSRRRDAGKPDYDATVRSGTELVSRRDVTDTKPTKDKVEVSIMRLKHQWQELQGVMEARLKEGQTRSESMNAFEKLKDEVQQWLKRMEGRIEALQPVAVDQKLLKDQSDELKPLVREHTQYATTIDKVNDLGNQYDQLVRGDRAETPSRRRSSVTPLKKASVTSHGRRSVTPLSSDQSPIQAQLNEINHRYDMAGTRLADRQADIDSVSAELRRHLDTLRQLQQVLDRAERQLPRDAVPQSRDEADKQLAAIRALADELYERQPALDGLKTQAGELLRRRPGAPGADLLQANLTDVVDRWSALQAKLKARQNHLKNSKQFFDTHDQLNGWLAAKEKMLTVLGPLSSDPRLVQMQSQQVAVLRDEFAAQYPTLQTLNTVGQALIEEAEPDSATANKVGDKLRKTNDKWEELISKLEDREMNLDAASGASHQFNDSLGRLQRDLQKIGDAFDDLVTERGEPQQKLKKLNQLQHQVDELRPRLAELETLGEQLCSVLTDPSAKTEVKDKLYQLGRQQTQLQKKMDNLRAELENSLKEDREFEDGCADVQDWIKDCVDRMGRPLKVSADADKLARQVAEYEPVYKTVTDREHEVFLVQRKGQELIAKTANKQEGKTLQKFLDKLQKDWDAVKKEAVGRHTRLQTCTDLCRRYHTNLEKFAPWLDKAEDRMERMHPVSFQKAEIQKQQREVQAFKNDVSLHSGEHEQTQQAGAALLAATDIDKEGVQDDLQLLGQRWEALNAALISRQQALDDVSSKVGEFQDRLRDMEHGLQRCEDRLTSHDAVGGGRDPRMLGRLKDLLQEADQLGQQLDRLRSTADQLRSDAHQLGSSADHVQDDVDRVDRRLRDLRDKLDDRHADLQSASHAVNEVNERLKGLSHELGLLEEELDNMAPVAREVIIVQKQVTEISVFLEKVVQERRHLDDADRTVEGLVKEGFASDAKTLRDQLGGMRRQLTRMDDRGKAREREVTVVLTKLTTFYTSYEVVVEDIRSASREEASFPPPATDVETIRRQQQQFREFKAERVETLTAHVDSCNRSGQSLVQSAAAGVNTSSLEGDLEKMNDLWNELKERIHNRERALDVGLLQSGKFREALEGLLQWLADTEDLVAHQKPPSADYKVVKAQVQEQRFLQKLLLDRQGSVSSLFDMGREIAKNCAPAERAEIEGQLRELTERFDALTGQAAERMQQLEDAMKVAKEYQDKNGPLVEWLEKMEKKLKDMETIPTDEDKIQRRIKDHDALHRDIVKRGGDFDELANIATVLMELDAGKQLRALVLNYEDFLVWMDEMEQRLNKYKVLSVHVDRLHEQMEELTDLSEEVDNHREPEQELQDIGADLMRHISSDEALQLKDKLDSISHRYSDLETKAAALLKNAQEVLPLVHAFHKAHTSLNDWLVDTEQTLLAVDTLPSPDETVEHLEQQVQEYKPVLDQVNQAGPQLCQISPGEGAQTIESLVTRDNRRFEAIVEQVQRKAERLRLTKQKNIEIVGDIDELLDWFREVETQIKEAEPPSSDPEVIRIQLKEHKALYDDVSSQKGRVRDVISTAKKLMRDAAQYDDVTEIREKVEDLKDTVDSVSKLSSDRLSSLEQALPLAEHFFETHLGISDWLDETEAEALRLDMPALRPDQVQRQLDRNKQLLQSIQDHRPLVDKLNKTGGALAKLCNDEEAQKVNDIIDTDNTRYNALRTSLRERQQALEEALQECSQFADKLDGMLSALKDTADQVDRAEPISAHPDRIHDQMAENNAIIDDLDKREVAFEAVKRAANDVISKAGDGDPAVKDIKKKLGNLTKLWDHLQKATDDRGRSLEDALAISERFWSELQGVMRALKDLQEALGNQEPPAIQPSAIKEQQKELQEIRQGIEQTKPEVEKVRRSGQDLMKVCGAPEKPEVKKNLADLDSAWDNITALYARREENLIDAMEKAMEFHDTLQYLVEFLEDAEERLEKLGPVGSDIDAVKKQIKQLMDFKGKVDPQMVKVEALNRQAQELMERTSPDQAAALKQPLADINTRWDELLKGIVERQRELDHALLRLGQFQHALDELLVWIGRTDKTLDGLRPVLGDPAGQLIEDDRDSADASATHRKLNQLNDRWGELQDKATGKQRELENALRDAQDFMNEIQDLLFWLNDLDGALTTSKPVGGLPETAKEQLDRFMELYGELEHNRSKVEAVLQRGDTFLGKSKEGASTNLKHNLKTLKQRWEHVTNRANDKKIKLEIALKEATEFQEALQEFVDWLTGAEGVLGNLQPVSRVMDNIITQIDEHKDFQKEVSSHRETMLNLDKKGTQLKYFSQKQDVILIKNMLVSVQHRWERVVSKSADRTRALDVGYKEAKEFHDAWA</sequence>
<dbReference type="Pfam" id="PF21020">
    <property type="entry name" value="Spectrin_4"/>
    <property type="match status" value="1"/>
</dbReference>
<feature type="region of interest" description="Disordered" evidence="2">
    <location>
        <begin position="39"/>
        <end position="66"/>
    </location>
</feature>
<feature type="coiled-coil region" evidence="1">
    <location>
        <begin position="3349"/>
        <end position="3376"/>
    </location>
</feature>
<dbReference type="SMART" id="SM00150">
    <property type="entry name" value="SPEC"/>
    <property type="match status" value="29"/>
</dbReference>
<dbReference type="SUPFAM" id="SSF47576">
    <property type="entry name" value="Calponin-homology domain, CH-domain"/>
    <property type="match status" value="1"/>
</dbReference>
<dbReference type="CDD" id="cd00176">
    <property type="entry name" value="SPEC"/>
    <property type="match status" value="14"/>
</dbReference>
<dbReference type="PANTHER" id="PTHR23169:SF23">
    <property type="entry name" value="SHORT STOP, ISOFORM H"/>
    <property type="match status" value="1"/>
</dbReference>
<dbReference type="OrthoDB" id="6357129at2759"/>
<dbReference type="InterPro" id="IPR043197">
    <property type="entry name" value="Plakin"/>
</dbReference>
<feature type="compositionally biased region" description="Polar residues" evidence="2">
    <location>
        <begin position="1846"/>
        <end position="1855"/>
    </location>
</feature>
<dbReference type="Pfam" id="PF00307">
    <property type="entry name" value="CH"/>
    <property type="match status" value="1"/>
</dbReference>
<dbReference type="PANTHER" id="PTHR23169">
    <property type="entry name" value="ENVOPLAKIN"/>
    <property type="match status" value="1"/>
</dbReference>
<dbReference type="Gene3D" id="1.20.58.60">
    <property type="match status" value="23"/>
</dbReference>
<dbReference type="GO" id="GO:0042060">
    <property type="term" value="P:wound healing"/>
    <property type="evidence" value="ECO:0007669"/>
    <property type="project" value="TreeGrafter"/>
</dbReference>
<feature type="compositionally biased region" description="Basic and acidic residues" evidence="2">
    <location>
        <begin position="1814"/>
        <end position="1823"/>
    </location>
</feature>
<evidence type="ECO:0000313" key="5">
    <source>
        <dbReference type="Proteomes" id="UP000440578"/>
    </source>
</evidence>
<dbReference type="InterPro" id="IPR002017">
    <property type="entry name" value="Spectrin_repeat"/>
</dbReference>
<dbReference type="FunFam" id="1.20.58.60:FF:000039">
    <property type="entry name" value="Short stop, isoform N"/>
    <property type="match status" value="1"/>
</dbReference>
<feature type="compositionally biased region" description="Basic and acidic residues" evidence="2">
    <location>
        <begin position="1068"/>
        <end position="1084"/>
    </location>
</feature>
<dbReference type="GO" id="GO:0030056">
    <property type="term" value="C:hemidesmosome"/>
    <property type="evidence" value="ECO:0007669"/>
    <property type="project" value="TreeGrafter"/>
</dbReference>
<feature type="region of interest" description="Disordered" evidence="2">
    <location>
        <begin position="1068"/>
        <end position="1088"/>
    </location>
</feature>
<dbReference type="GO" id="GO:0045104">
    <property type="term" value="P:intermediate filament cytoskeleton organization"/>
    <property type="evidence" value="ECO:0007669"/>
    <property type="project" value="InterPro"/>
</dbReference>
<dbReference type="PROSITE" id="PS50021">
    <property type="entry name" value="CH"/>
    <property type="match status" value="1"/>
</dbReference>
<dbReference type="SUPFAM" id="SSF46966">
    <property type="entry name" value="Spectrin repeat"/>
    <property type="match status" value="25"/>
</dbReference>
<dbReference type="FunFam" id="1.10.418.10:FF:000022">
    <property type="entry name" value="Short stop, isoform K"/>
    <property type="match status" value="1"/>
</dbReference>
<reference evidence="4 5" key="1">
    <citation type="submission" date="2019-07" db="EMBL/GenBank/DDBJ databases">
        <title>Draft genome assembly of a fouling barnacle, Amphibalanus amphitrite (Darwin, 1854): The first reference genome for Thecostraca.</title>
        <authorList>
            <person name="Kim W."/>
        </authorList>
    </citation>
    <scope>NUCLEOTIDE SEQUENCE [LARGE SCALE GENOMIC DNA]</scope>
    <source>
        <strain evidence="4">SNU_AA5</strain>
        <tissue evidence="4">Soma without cirri and trophi</tissue>
    </source>
</reference>
<feature type="coiled-coil region" evidence="1">
    <location>
        <begin position="1009"/>
        <end position="1063"/>
    </location>
</feature>
<feature type="domain" description="Calponin-homology (CH)" evidence="3">
    <location>
        <begin position="136"/>
        <end position="241"/>
    </location>
</feature>
<dbReference type="InterPro" id="IPR049538">
    <property type="entry name" value="PCN-like_spectrin-like_rpt"/>
</dbReference>
<dbReference type="InterPro" id="IPR036872">
    <property type="entry name" value="CH_dom_sf"/>
</dbReference>
<organism evidence="4 5">
    <name type="scientific">Amphibalanus amphitrite</name>
    <name type="common">Striped barnacle</name>
    <name type="synonym">Balanus amphitrite</name>
    <dbReference type="NCBI Taxonomy" id="1232801"/>
    <lineage>
        <taxon>Eukaryota</taxon>
        <taxon>Metazoa</taxon>
        <taxon>Ecdysozoa</taxon>
        <taxon>Arthropoda</taxon>
        <taxon>Crustacea</taxon>
        <taxon>Multicrustacea</taxon>
        <taxon>Cirripedia</taxon>
        <taxon>Thoracica</taxon>
        <taxon>Thoracicalcarea</taxon>
        <taxon>Balanomorpha</taxon>
        <taxon>Balanoidea</taxon>
        <taxon>Balanidae</taxon>
        <taxon>Amphibalaninae</taxon>
        <taxon>Amphibalanus</taxon>
    </lineage>
</organism>
<dbReference type="GO" id="GO:0005882">
    <property type="term" value="C:intermediate filament"/>
    <property type="evidence" value="ECO:0007669"/>
    <property type="project" value="TreeGrafter"/>
</dbReference>
<dbReference type="InterPro" id="IPR001715">
    <property type="entry name" value="CH_dom"/>
</dbReference>
<feature type="coiled-coil region" evidence="1">
    <location>
        <begin position="2072"/>
        <end position="2099"/>
    </location>
</feature>
<feature type="coiled-coil region" evidence="1">
    <location>
        <begin position="1880"/>
        <end position="1937"/>
    </location>
</feature>
<keyword evidence="5" id="KW-1185">Reference proteome</keyword>
<evidence type="ECO:0000313" key="4">
    <source>
        <dbReference type="EMBL" id="KAF0297039.1"/>
    </source>
</evidence>
<dbReference type="FunFam" id="1.20.58.60:FF:000044">
    <property type="entry name" value="Short stop, isoform K"/>
    <property type="match status" value="1"/>
</dbReference>
<dbReference type="Pfam" id="PF00435">
    <property type="entry name" value="Spectrin"/>
    <property type="match status" value="16"/>
</dbReference>
<dbReference type="Proteomes" id="UP000440578">
    <property type="component" value="Unassembled WGS sequence"/>
</dbReference>
<dbReference type="FunFam" id="1.20.58.60:FF:000001">
    <property type="entry name" value="Microtubule-actin cross-linking factor 1"/>
    <property type="match status" value="1"/>
</dbReference>
<name>A0A6A4VVU6_AMPAM</name>
<feature type="region of interest" description="Disordered" evidence="2">
    <location>
        <begin position="1813"/>
        <end position="1855"/>
    </location>
</feature>
<accession>A0A6A4VVU6</accession>